<comment type="subcellular location">
    <subcellularLocation>
        <location evidence="1">Cell envelope</location>
    </subcellularLocation>
</comment>
<evidence type="ECO:0000256" key="2">
    <source>
        <dbReference type="ARBA" id="ARBA00022729"/>
    </source>
</evidence>
<gene>
    <name evidence="5" type="ORF">AB0D95_18330</name>
</gene>
<evidence type="ECO:0000256" key="1">
    <source>
        <dbReference type="ARBA" id="ARBA00004196"/>
    </source>
</evidence>
<dbReference type="PROSITE" id="PS51257">
    <property type="entry name" value="PROKAR_LIPOPROTEIN"/>
    <property type="match status" value="1"/>
</dbReference>
<keyword evidence="2 3" id="KW-0732">Signal</keyword>
<dbReference type="PANTHER" id="PTHR30036:SF1">
    <property type="entry name" value="D-XYLOSE-BINDING PERIPLASMIC PROTEIN"/>
    <property type="match status" value="1"/>
</dbReference>
<sequence length="360" mass="38367">MRRYAMSLAAVTLSLSLAACGGSEGTDDGGALADPNDITIGLLMPEKKISRYERFDFPIFQAKVEELTAEKGKVRYANANGDQTEQNRQMRSMVEAEVDIIVVDPVDAKKVAPEVTRAKEAGIPVIAYDRLAEGPVDAYVSFDNTVVGEVQGRSLAEAAPGGKIVMMNGSPTDPNAAMFKEGAKGELTGQDVVKEYDTDGWDPEQARKNMAEAIEAVGAEEIDGVLSANDGMAGGVVEAFKAAGVTDLPPITGQDADLEAVQRIVTGEQYMTVYKPYPNEAEAAAEMAVAKVRGHDIQFDALTRDAVDSPTHKDIPAALVPVVELTRNNIRKTIVADGIHTVDEICTAKLRAACQAAKLL</sequence>
<dbReference type="PANTHER" id="PTHR30036">
    <property type="entry name" value="D-XYLOSE-BINDING PERIPLASMIC PROTEIN"/>
    <property type="match status" value="1"/>
</dbReference>
<feature type="domain" description="Periplasmic binding protein" evidence="4">
    <location>
        <begin position="40"/>
        <end position="294"/>
    </location>
</feature>
<protein>
    <submittedName>
        <fullName evidence="5">Substrate-binding domain-containing protein</fullName>
    </submittedName>
</protein>
<organism evidence="5 6">
    <name type="scientific">Streptomyces chilikensis</name>
    <dbReference type="NCBI Taxonomy" id="1194079"/>
    <lineage>
        <taxon>Bacteria</taxon>
        <taxon>Bacillati</taxon>
        <taxon>Actinomycetota</taxon>
        <taxon>Actinomycetes</taxon>
        <taxon>Kitasatosporales</taxon>
        <taxon>Streptomycetaceae</taxon>
        <taxon>Streptomyces</taxon>
    </lineage>
</organism>
<feature type="signal peptide" evidence="3">
    <location>
        <begin position="1"/>
        <end position="21"/>
    </location>
</feature>
<name>A0ABV3ESK7_9ACTN</name>
<feature type="chain" id="PRO_5047537207" evidence="3">
    <location>
        <begin position="22"/>
        <end position="360"/>
    </location>
</feature>
<dbReference type="InterPro" id="IPR025997">
    <property type="entry name" value="SBP_2_dom"/>
</dbReference>
<dbReference type="RefSeq" id="WP_359273867.1">
    <property type="nucleotide sequence ID" value="NZ_JBEZNA010000042.1"/>
</dbReference>
<evidence type="ECO:0000259" key="4">
    <source>
        <dbReference type="Pfam" id="PF13407"/>
    </source>
</evidence>
<reference evidence="5 6" key="1">
    <citation type="submission" date="2024-06" db="EMBL/GenBank/DDBJ databases">
        <title>The Natural Products Discovery Center: Release of the First 8490 Sequenced Strains for Exploring Actinobacteria Biosynthetic Diversity.</title>
        <authorList>
            <person name="Kalkreuter E."/>
            <person name="Kautsar S.A."/>
            <person name="Yang D."/>
            <person name="Bader C.D."/>
            <person name="Teijaro C.N."/>
            <person name="Fluegel L."/>
            <person name="Davis C.M."/>
            <person name="Simpson J.R."/>
            <person name="Lauterbach L."/>
            <person name="Steele A.D."/>
            <person name="Gui C."/>
            <person name="Meng S."/>
            <person name="Li G."/>
            <person name="Viehrig K."/>
            <person name="Ye F."/>
            <person name="Su P."/>
            <person name="Kiefer A.F."/>
            <person name="Nichols A."/>
            <person name="Cepeda A.J."/>
            <person name="Yan W."/>
            <person name="Fan B."/>
            <person name="Jiang Y."/>
            <person name="Adhikari A."/>
            <person name="Zheng C.-J."/>
            <person name="Schuster L."/>
            <person name="Cowan T.M."/>
            <person name="Smanski M.J."/>
            <person name="Chevrette M.G."/>
            <person name="De Carvalho L.P.S."/>
            <person name="Shen B."/>
        </authorList>
    </citation>
    <scope>NUCLEOTIDE SEQUENCE [LARGE SCALE GENOMIC DNA]</scope>
    <source>
        <strain evidence="5 6">NPDC048117</strain>
    </source>
</reference>
<dbReference type="InterPro" id="IPR050555">
    <property type="entry name" value="Bact_Solute-Bind_Prot2"/>
</dbReference>
<evidence type="ECO:0000313" key="5">
    <source>
        <dbReference type="EMBL" id="MEU9579195.1"/>
    </source>
</evidence>
<dbReference type="Pfam" id="PF13407">
    <property type="entry name" value="Peripla_BP_4"/>
    <property type="match status" value="1"/>
</dbReference>
<dbReference type="Proteomes" id="UP001551584">
    <property type="component" value="Unassembled WGS sequence"/>
</dbReference>
<accession>A0ABV3ESK7</accession>
<dbReference type="Gene3D" id="3.40.50.2300">
    <property type="match status" value="2"/>
</dbReference>
<dbReference type="EMBL" id="JBEZNA010000042">
    <property type="protein sequence ID" value="MEU9579195.1"/>
    <property type="molecule type" value="Genomic_DNA"/>
</dbReference>
<proteinExistence type="predicted"/>
<keyword evidence="6" id="KW-1185">Reference proteome</keyword>
<dbReference type="InterPro" id="IPR028082">
    <property type="entry name" value="Peripla_BP_I"/>
</dbReference>
<comment type="caution">
    <text evidence="5">The sequence shown here is derived from an EMBL/GenBank/DDBJ whole genome shotgun (WGS) entry which is preliminary data.</text>
</comment>
<dbReference type="SUPFAM" id="SSF53822">
    <property type="entry name" value="Periplasmic binding protein-like I"/>
    <property type="match status" value="1"/>
</dbReference>
<evidence type="ECO:0000256" key="3">
    <source>
        <dbReference type="SAM" id="SignalP"/>
    </source>
</evidence>
<evidence type="ECO:0000313" key="6">
    <source>
        <dbReference type="Proteomes" id="UP001551584"/>
    </source>
</evidence>